<feature type="compositionally biased region" description="Polar residues" evidence="1">
    <location>
        <begin position="51"/>
        <end position="65"/>
    </location>
</feature>
<accession>A0A0B6Z245</accession>
<dbReference type="EMBL" id="HACG01015132">
    <property type="protein sequence ID" value="CEK61997.1"/>
    <property type="molecule type" value="Transcribed_RNA"/>
</dbReference>
<evidence type="ECO:0000256" key="1">
    <source>
        <dbReference type="SAM" id="MobiDB-lite"/>
    </source>
</evidence>
<name>A0A0B6Z245_9EUPU</name>
<feature type="compositionally biased region" description="Basic residues" evidence="1">
    <location>
        <begin position="30"/>
        <end position="43"/>
    </location>
</feature>
<gene>
    <name evidence="2" type="primary">ORF43895</name>
    <name evidence="3" type="synonym">ORF43896</name>
</gene>
<dbReference type="EMBL" id="HACG01015131">
    <property type="protein sequence ID" value="CEK61996.1"/>
    <property type="molecule type" value="Transcribed_RNA"/>
</dbReference>
<feature type="region of interest" description="Disordered" evidence="1">
    <location>
        <begin position="23"/>
        <end position="65"/>
    </location>
</feature>
<reference evidence="2" key="1">
    <citation type="submission" date="2014-12" db="EMBL/GenBank/DDBJ databases">
        <title>Insight into the proteome of Arion vulgaris.</title>
        <authorList>
            <person name="Aradska J."/>
            <person name="Bulat T."/>
            <person name="Smidak R."/>
            <person name="Sarate P."/>
            <person name="Gangsoo J."/>
            <person name="Sialana F."/>
            <person name="Bilban M."/>
            <person name="Lubec G."/>
        </authorList>
    </citation>
    <scope>NUCLEOTIDE SEQUENCE</scope>
    <source>
        <tissue evidence="2">Skin</tissue>
    </source>
</reference>
<organism evidence="2">
    <name type="scientific">Arion vulgaris</name>
    <dbReference type="NCBI Taxonomy" id="1028688"/>
    <lineage>
        <taxon>Eukaryota</taxon>
        <taxon>Metazoa</taxon>
        <taxon>Spiralia</taxon>
        <taxon>Lophotrochozoa</taxon>
        <taxon>Mollusca</taxon>
        <taxon>Gastropoda</taxon>
        <taxon>Heterobranchia</taxon>
        <taxon>Euthyneura</taxon>
        <taxon>Panpulmonata</taxon>
        <taxon>Eupulmonata</taxon>
        <taxon>Stylommatophora</taxon>
        <taxon>Helicina</taxon>
        <taxon>Arionoidea</taxon>
        <taxon>Arionidae</taxon>
        <taxon>Arion</taxon>
    </lineage>
</organism>
<proteinExistence type="predicted"/>
<sequence length="113" mass="12560">AEYIKGDTIGVQEHEIRKEIRKFKVESQKQKKQVHPQKSKKSTPKGMLSNGGYTQNRSNIHQPETPASSILFQQIVATSRNMLQPITTDRLQPVIAAGSGRLQPVTVTSPVVL</sequence>
<dbReference type="AlphaFoldDB" id="A0A0B6Z245"/>
<protein>
    <submittedName>
        <fullName evidence="2">Uncharacterized protein</fullName>
    </submittedName>
</protein>
<evidence type="ECO:0000313" key="2">
    <source>
        <dbReference type="EMBL" id="CEK61996.1"/>
    </source>
</evidence>
<evidence type="ECO:0000313" key="3">
    <source>
        <dbReference type="EMBL" id="CEK61997.1"/>
    </source>
</evidence>
<feature type="non-terminal residue" evidence="2">
    <location>
        <position position="1"/>
    </location>
</feature>